<dbReference type="Proteomes" id="UP000824200">
    <property type="component" value="Unassembled WGS sequence"/>
</dbReference>
<organism evidence="15 16">
    <name type="scientific">Candidatus Fimimonas gallinarum</name>
    <dbReference type="NCBI Taxonomy" id="2840821"/>
    <lineage>
        <taxon>Bacteria</taxon>
        <taxon>Pseudomonadati</taxon>
        <taxon>Myxococcota</taxon>
        <taxon>Myxococcia</taxon>
        <taxon>Myxococcales</taxon>
        <taxon>Cystobacterineae</taxon>
        <taxon>Myxococcaceae</taxon>
        <taxon>Myxococcaceae incertae sedis</taxon>
        <taxon>Candidatus Fimimonas</taxon>
    </lineage>
</organism>
<dbReference type="HAMAP" id="MF_00100_B">
    <property type="entry name" value="IF_2_B"/>
    <property type="match status" value="1"/>
</dbReference>
<evidence type="ECO:0000313" key="15">
    <source>
        <dbReference type="EMBL" id="HIR66282.1"/>
    </source>
</evidence>
<dbReference type="Pfam" id="PF04760">
    <property type="entry name" value="IF2_N"/>
    <property type="match status" value="1"/>
</dbReference>
<dbReference type="InterPro" id="IPR023115">
    <property type="entry name" value="TIF_IF2_dom3"/>
</dbReference>
<dbReference type="InterPro" id="IPR053905">
    <property type="entry name" value="EF-G-like_DII"/>
</dbReference>
<dbReference type="SUPFAM" id="SSF50447">
    <property type="entry name" value="Translation proteins"/>
    <property type="match status" value="2"/>
</dbReference>
<comment type="caution">
    <text evidence="15">The sequence shown here is derived from an EMBL/GenBank/DDBJ whole genome shotgun (WGS) entry which is preliminary data.</text>
</comment>
<feature type="domain" description="Tr-type G" evidence="14">
    <location>
        <begin position="387"/>
        <end position="556"/>
    </location>
</feature>
<dbReference type="SUPFAM" id="SSF52540">
    <property type="entry name" value="P-loop containing nucleoside triphosphate hydrolases"/>
    <property type="match status" value="1"/>
</dbReference>
<evidence type="ECO:0000256" key="8">
    <source>
        <dbReference type="ARBA" id="ARBA00023134"/>
    </source>
</evidence>
<dbReference type="Pfam" id="PF00009">
    <property type="entry name" value="GTP_EFTU"/>
    <property type="match status" value="1"/>
</dbReference>
<comment type="similarity">
    <text evidence="2 10 11">Belongs to the TRAFAC class translation factor GTPase superfamily. Classic translation factor GTPase family. IF-2 subfamily.</text>
</comment>
<dbReference type="InterPro" id="IPR036925">
    <property type="entry name" value="TIF_IF2_dom3_sf"/>
</dbReference>
<dbReference type="CDD" id="cd03692">
    <property type="entry name" value="mtIF2_IVc"/>
    <property type="match status" value="1"/>
</dbReference>
<dbReference type="InterPro" id="IPR044145">
    <property type="entry name" value="IF2_II"/>
</dbReference>
<reference evidence="15" key="2">
    <citation type="journal article" date="2021" name="PeerJ">
        <title>Extensive microbial diversity within the chicken gut microbiome revealed by metagenomics and culture.</title>
        <authorList>
            <person name="Gilroy R."/>
            <person name="Ravi A."/>
            <person name="Getino M."/>
            <person name="Pursley I."/>
            <person name="Horton D.L."/>
            <person name="Alikhan N.F."/>
            <person name="Baker D."/>
            <person name="Gharbi K."/>
            <person name="Hall N."/>
            <person name="Watson M."/>
            <person name="Adriaenssens E.M."/>
            <person name="Foster-Nyarko E."/>
            <person name="Jarju S."/>
            <person name="Secka A."/>
            <person name="Antonio M."/>
            <person name="Oren A."/>
            <person name="Chaudhuri R.R."/>
            <person name="La Ragione R."/>
            <person name="Hildebrand F."/>
            <person name="Pallen M.J."/>
        </authorList>
    </citation>
    <scope>NUCLEOTIDE SEQUENCE</scope>
    <source>
        <strain evidence="15">CHK121-14286</strain>
    </source>
</reference>
<dbReference type="GO" id="GO:0003743">
    <property type="term" value="F:translation initiation factor activity"/>
    <property type="evidence" value="ECO:0007669"/>
    <property type="project" value="UniProtKB-UniRule"/>
</dbReference>
<gene>
    <name evidence="10 15" type="primary">infB</name>
    <name evidence="15" type="ORF">IAC95_05335</name>
</gene>
<dbReference type="PANTHER" id="PTHR43381">
    <property type="entry name" value="TRANSLATION INITIATION FACTOR IF-2-RELATED"/>
    <property type="match status" value="1"/>
</dbReference>
<evidence type="ECO:0000256" key="3">
    <source>
        <dbReference type="ARBA" id="ARBA00020675"/>
    </source>
</evidence>
<keyword evidence="8 10" id="KW-0342">GTP-binding</keyword>
<comment type="subcellular location">
    <subcellularLocation>
        <location evidence="1 10 12">Cytoplasm</location>
    </subcellularLocation>
</comment>
<dbReference type="EMBL" id="DVHL01000044">
    <property type="protein sequence ID" value="HIR66282.1"/>
    <property type="molecule type" value="Genomic_DNA"/>
</dbReference>
<dbReference type="NCBIfam" id="TIGR00487">
    <property type="entry name" value="IF-2"/>
    <property type="match status" value="1"/>
</dbReference>
<keyword evidence="6 10" id="KW-0547">Nucleotide-binding</keyword>
<dbReference type="SUPFAM" id="SSF52156">
    <property type="entry name" value="Initiation factor IF2/eIF5b, domain 3"/>
    <property type="match status" value="1"/>
</dbReference>
<keyword evidence="4 10" id="KW-0963">Cytoplasm</keyword>
<feature type="compositionally biased region" description="Polar residues" evidence="13">
    <location>
        <begin position="171"/>
        <end position="194"/>
    </location>
</feature>
<dbReference type="PROSITE" id="PS51722">
    <property type="entry name" value="G_TR_2"/>
    <property type="match status" value="1"/>
</dbReference>
<feature type="compositionally biased region" description="Basic and acidic residues" evidence="13">
    <location>
        <begin position="92"/>
        <end position="102"/>
    </location>
</feature>
<keyword evidence="5 10" id="KW-0396">Initiation factor</keyword>
<proteinExistence type="inferred from homology"/>
<dbReference type="Gene3D" id="2.40.30.10">
    <property type="entry name" value="Translation factors"/>
    <property type="match status" value="2"/>
</dbReference>
<dbReference type="InterPro" id="IPR009000">
    <property type="entry name" value="Transl_B-barrel_sf"/>
</dbReference>
<dbReference type="Pfam" id="PF03144">
    <property type="entry name" value="GTP_EFTU_D2"/>
    <property type="match status" value="1"/>
</dbReference>
<feature type="binding site" evidence="10">
    <location>
        <begin position="442"/>
        <end position="446"/>
    </location>
    <ligand>
        <name>GTP</name>
        <dbReference type="ChEBI" id="CHEBI:37565"/>
    </ligand>
</feature>
<dbReference type="FunFam" id="2.40.30.10:FF:000008">
    <property type="entry name" value="Translation initiation factor IF-2"/>
    <property type="match status" value="1"/>
</dbReference>
<dbReference type="Gene3D" id="3.40.50.300">
    <property type="entry name" value="P-loop containing nucleotide triphosphate hydrolases"/>
    <property type="match status" value="1"/>
</dbReference>
<dbReference type="Gene3D" id="3.40.50.10050">
    <property type="entry name" value="Translation initiation factor IF- 2, domain 3"/>
    <property type="match status" value="1"/>
</dbReference>
<dbReference type="AlphaFoldDB" id="A0A9D1E4D4"/>
<dbReference type="InterPro" id="IPR000795">
    <property type="entry name" value="T_Tr_GTP-bd_dom"/>
</dbReference>
<evidence type="ECO:0000256" key="5">
    <source>
        <dbReference type="ARBA" id="ARBA00022540"/>
    </source>
</evidence>
<evidence type="ECO:0000256" key="10">
    <source>
        <dbReference type="HAMAP-Rule" id="MF_00100"/>
    </source>
</evidence>
<evidence type="ECO:0000313" key="16">
    <source>
        <dbReference type="Proteomes" id="UP000824200"/>
    </source>
</evidence>
<dbReference type="InterPro" id="IPR027417">
    <property type="entry name" value="P-loop_NTPase"/>
</dbReference>
<dbReference type="FunFam" id="3.40.50.10050:FF:000001">
    <property type="entry name" value="Translation initiation factor IF-2"/>
    <property type="match status" value="1"/>
</dbReference>
<evidence type="ECO:0000256" key="9">
    <source>
        <dbReference type="ARBA" id="ARBA00025162"/>
    </source>
</evidence>
<evidence type="ECO:0000256" key="7">
    <source>
        <dbReference type="ARBA" id="ARBA00022917"/>
    </source>
</evidence>
<evidence type="ECO:0000256" key="6">
    <source>
        <dbReference type="ARBA" id="ARBA00022741"/>
    </source>
</evidence>
<dbReference type="Pfam" id="PF22042">
    <property type="entry name" value="EF-G_D2"/>
    <property type="match status" value="1"/>
</dbReference>
<feature type="compositionally biased region" description="Low complexity" evidence="13">
    <location>
        <begin position="103"/>
        <end position="134"/>
    </location>
</feature>
<feature type="compositionally biased region" description="Basic and acidic residues" evidence="13">
    <location>
        <begin position="150"/>
        <end position="163"/>
    </location>
</feature>
<feature type="region of interest" description="G-domain" evidence="10">
    <location>
        <begin position="390"/>
        <end position="538"/>
    </location>
</feature>
<dbReference type="GO" id="GO:0003924">
    <property type="term" value="F:GTPase activity"/>
    <property type="evidence" value="ECO:0007669"/>
    <property type="project" value="UniProtKB-UniRule"/>
</dbReference>
<evidence type="ECO:0000256" key="13">
    <source>
        <dbReference type="SAM" id="MobiDB-lite"/>
    </source>
</evidence>
<accession>A0A9D1E4D4</accession>
<evidence type="ECO:0000256" key="2">
    <source>
        <dbReference type="ARBA" id="ARBA00007733"/>
    </source>
</evidence>
<evidence type="ECO:0000256" key="11">
    <source>
        <dbReference type="RuleBase" id="RU000644"/>
    </source>
</evidence>
<dbReference type="NCBIfam" id="TIGR00231">
    <property type="entry name" value="small_GTP"/>
    <property type="match status" value="1"/>
</dbReference>
<dbReference type="FunFam" id="3.40.50.300:FF:000019">
    <property type="entry name" value="Translation initiation factor IF-2"/>
    <property type="match status" value="1"/>
</dbReference>
<feature type="binding site" evidence="10">
    <location>
        <begin position="496"/>
        <end position="499"/>
    </location>
    <ligand>
        <name>GTP</name>
        <dbReference type="ChEBI" id="CHEBI:37565"/>
    </ligand>
</feature>
<dbReference type="InterPro" id="IPR000178">
    <property type="entry name" value="TF_IF2_bacterial-like"/>
</dbReference>
<feature type="compositionally biased region" description="Basic and acidic residues" evidence="13">
    <location>
        <begin position="252"/>
        <end position="262"/>
    </location>
</feature>
<feature type="binding site" evidence="10">
    <location>
        <begin position="396"/>
        <end position="403"/>
    </location>
    <ligand>
        <name>GTP</name>
        <dbReference type="ChEBI" id="CHEBI:37565"/>
    </ligand>
</feature>
<dbReference type="CDD" id="cd01887">
    <property type="entry name" value="IF2_eIF5B"/>
    <property type="match status" value="1"/>
</dbReference>
<dbReference type="PROSITE" id="PS01176">
    <property type="entry name" value="IF2"/>
    <property type="match status" value="1"/>
</dbReference>
<evidence type="ECO:0000259" key="14">
    <source>
        <dbReference type="PROSITE" id="PS51722"/>
    </source>
</evidence>
<evidence type="ECO:0000256" key="4">
    <source>
        <dbReference type="ARBA" id="ARBA00022490"/>
    </source>
</evidence>
<dbReference type="InterPro" id="IPR004161">
    <property type="entry name" value="EFTu-like_2"/>
</dbReference>
<keyword evidence="7 10" id="KW-0648">Protein biosynthesis</keyword>
<evidence type="ECO:0000256" key="1">
    <source>
        <dbReference type="ARBA" id="ARBA00004496"/>
    </source>
</evidence>
<dbReference type="InterPro" id="IPR006847">
    <property type="entry name" value="IF2_N"/>
</dbReference>
<dbReference type="CDD" id="cd03702">
    <property type="entry name" value="IF2_mtIF2_II"/>
    <property type="match status" value="1"/>
</dbReference>
<name>A0A9D1E4D4_9BACT</name>
<comment type="function">
    <text evidence="9 10 11">One of the essential components for the initiation of protein synthesis. Protects formylmethionyl-tRNA from spontaneous hydrolysis and promotes its binding to the 30S ribosomal subunits. Also involved in the hydrolysis of GTP during the formation of the 70S ribosomal complex.</text>
</comment>
<dbReference type="PANTHER" id="PTHR43381:SF5">
    <property type="entry name" value="TR-TYPE G DOMAIN-CONTAINING PROTEIN"/>
    <property type="match status" value="1"/>
</dbReference>
<feature type="region of interest" description="Disordered" evidence="13">
    <location>
        <begin position="59"/>
        <end position="264"/>
    </location>
</feature>
<dbReference type="InterPro" id="IPR015760">
    <property type="entry name" value="TIF_IF2"/>
</dbReference>
<dbReference type="GO" id="GO:0005829">
    <property type="term" value="C:cytosol"/>
    <property type="evidence" value="ECO:0007669"/>
    <property type="project" value="TreeGrafter"/>
</dbReference>
<protein>
    <recommendedName>
        <fullName evidence="3 10">Translation initiation factor IF-2</fullName>
    </recommendedName>
</protein>
<evidence type="ECO:0000256" key="12">
    <source>
        <dbReference type="RuleBase" id="RU000645"/>
    </source>
</evidence>
<dbReference type="GO" id="GO:0005525">
    <property type="term" value="F:GTP binding"/>
    <property type="evidence" value="ECO:0007669"/>
    <property type="project" value="UniProtKB-KW"/>
</dbReference>
<dbReference type="FunFam" id="2.40.30.10:FF:000054">
    <property type="entry name" value="Translation initiation factor IF-2"/>
    <property type="match status" value="1"/>
</dbReference>
<dbReference type="Pfam" id="PF11987">
    <property type="entry name" value="IF-2"/>
    <property type="match status" value="1"/>
</dbReference>
<reference evidence="15" key="1">
    <citation type="submission" date="2020-10" db="EMBL/GenBank/DDBJ databases">
        <authorList>
            <person name="Gilroy R."/>
        </authorList>
    </citation>
    <scope>NUCLEOTIDE SEQUENCE</scope>
    <source>
        <strain evidence="15">CHK121-14286</strain>
    </source>
</reference>
<sequence>MANTSTNQGKGFENVKNIKINVLDVAKELQRKAEAIQKKAGALSATIKLRDAEFAVKQEVVSEEVAPQPAATEEVAQPQPRAEETSLPEKQQPAKEQEKVAEKAQPQKQQPVAKPQVDVADTQKQQPKAEAQPQPKKEESVAKVVTTIENGREVKTYTDEKGNVRVRKFLDTSSLRRPSTPRTDGNATGKTQRPQRPAGEFGKRPQQQNAFGKNTEADSRPSSSRQQPKRTFAPAMDIPRAEPQKSYGNKNKTKEHPDEKRISGKKALLTRDYSADYDEDRIVRKARTKKTEASRPVAVQKITNAVVNSQEVPIKTLSEKIGVPVATIISQLFKEGIMKTINDTVDFDYAAYIASLNDVTLELKMDKTAEEIIADSEQDDGLENDTKRPPIVTVMGHVDHGKTSLLDAIRHTNVTGGEAGGITQHIGAYTVTVKGEQITFIDTPGHAAFTAMRARGAKITDVAIIVVAADDGVMPQTIEAINHAKAADVSIIVAINKMDKPHVEPDRVKQQLTEYGLLAEEWGGDTIMVPVSAKTGMGLDTLLESVLLVTEIKELKANPKKRATGTVLEAKLDKGRGPVATILVSNGTLKIGDSLIAGSATGKIRAMFDDKGRKVKSAGPSIPVEVLGFSEVPQAGDYMYVADEKLVKKAAEERKNKLKLESARQMPAMNLGDLFGRISEGQLKTLNLIIKTDVQGSLEALKSSLEKISNDEVKVRAIHGGVGGINETDVMLAKASDAIIIGFNVRADNNAKTVAETEGVDIRLYNVIYDAVDDVTAAMKGMLAPKFKETVLGSVEVREVFKITGVGTVAGGYVTSGKAVRNGKVRVYRNNISIYDGNILALKRFKDDVKEVAAGYECGISVENYNDIKVGDVFEIYQMEEVAQ</sequence>
<dbReference type="InterPro" id="IPR005225">
    <property type="entry name" value="Small_GTP-bd"/>
</dbReference>